<dbReference type="PANTHER" id="PTHR21253">
    <property type="entry name" value="F-BOX ONLY PROTEIN 11-RELATED"/>
    <property type="match status" value="1"/>
</dbReference>
<evidence type="ECO:0000313" key="3">
    <source>
        <dbReference type="Proteomes" id="UP000015102"/>
    </source>
</evidence>
<keyword evidence="3" id="KW-1185">Reference proteome</keyword>
<evidence type="ECO:0000256" key="1">
    <source>
        <dbReference type="SAM" id="SignalP"/>
    </source>
</evidence>
<organism evidence="2 3">
    <name type="scientific">Megaselia scalaris</name>
    <name type="common">Humpbacked fly</name>
    <name type="synonym">Phora scalaris</name>
    <dbReference type="NCBI Taxonomy" id="36166"/>
    <lineage>
        <taxon>Eukaryota</taxon>
        <taxon>Metazoa</taxon>
        <taxon>Ecdysozoa</taxon>
        <taxon>Arthropoda</taxon>
        <taxon>Hexapoda</taxon>
        <taxon>Insecta</taxon>
        <taxon>Pterygota</taxon>
        <taxon>Neoptera</taxon>
        <taxon>Endopterygota</taxon>
        <taxon>Diptera</taxon>
        <taxon>Brachycera</taxon>
        <taxon>Muscomorpha</taxon>
        <taxon>Platypezoidea</taxon>
        <taxon>Phoridae</taxon>
        <taxon>Megaseliini</taxon>
        <taxon>Megaselia</taxon>
    </lineage>
</organism>
<dbReference type="AlphaFoldDB" id="T1GXA1"/>
<evidence type="ECO:0000313" key="2">
    <source>
        <dbReference type="EnsemblMetazoa" id="MESCA008443-PA"/>
    </source>
</evidence>
<dbReference type="EnsemblMetazoa" id="MESCA008443-RA">
    <property type="protein sequence ID" value="MESCA008443-PA"/>
    <property type="gene ID" value="MESCA008443"/>
</dbReference>
<name>T1GXA1_MEGSC</name>
<keyword evidence="1" id="KW-0732">Signal</keyword>
<dbReference type="EMBL" id="CAQQ02374575">
    <property type="status" value="NOT_ANNOTATED_CDS"/>
    <property type="molecule type" value="Genomic_DNA"/>
</dbReference>
<dbReference type="Proteomes" id="UP000015102">
    <property type="component" value="Unassembled WGS sequence"/>
</dbReference>
<dbReference type="PANTHER" id="PTHR21253:SF0">
    <property type="entry name" value="F-BOX ONLY PROTEIN 11-RELATED"/>
    <property type="match status" value="1"/>
</dbReference>
<dbReference type="HOGENOM" id="CLU_1791696_0_0_1"/>
<reference evidence="2" key="2">
    <citation type="submission" date="2015-06" db="UniProtKB">
        <authorList>
            <consortium name="EnsemblMetazoa"/>
        </authorList>
    </citation>
    <scope>IDENTIFICATION</scope>
</reference>
<proteinExistence type="predicted"/>
<protein>
    <submittedName>
        <fullName evidence="2">Uncharacterized protein</fullName>
    </submittedName>
</protein>
<accession>T1GXA1</accession>
<feature type="signal peptide" evidence="1">
    <location>
        <begin position="1"/>
        <end position="24"/>
    </location>
</feature>
<reference evidence="3" key="1">
    <citation type="submission" date="2013-02" db="EMBL/GenBank/DDBJ databases">
        <authorList>
            <person name="Hughes D."/>
        </authorList>
    </citation>
    <scope>NUCLEOTIDE SEQUENCE</scope>
    <source>
        <strain>Durham</strain>
        <strain evidence="3">NC isolate 2 -- Noor lab</strain>
    </source>
</reference>
<sequence length="145" mass="16434">MFLNKIAAICLITFTTFITSFTLALEQTSCNCTEYKQPFQSLVKRRKRRGIIFPTGSTILFTHAITKVIIGATPKGLSISYEMDVYFPLPDTLEGLYPKKLLKKSKPKPTPVMVEVPKPMEVNRTYLEGPLYGNYVDDSFLDIND</sequence>
<feature type="chain" id="PRO_5004588581" evidence="1">
    <location>
        <begin position="25"/>
        <end position="145"/>
    </location>
</feature>